<name>A0A3P7MFI4_DIBLA</name>
<dbReference type="AlphaFoldDB" id="A0A3P7MFI4"/>
<evidence type="ECO:0000256" key="1">
    <source>
        <dbReference type="SAM" id="Phobius"/>
    </source>
</evidence>
<evidence type="ECO:0000313" key="2">
    <source>
        <dbReference type="EMBL" id="VDN28225.1"/>
    </source>
</evidence>
<organism evidence="2 3">
    <name type="scientific">Dibothriocephalus latus</name>
    <name type="common">Fish tapeworm</name>
    <name type="synonym">Diphyllobothrium latum</name>
    <dbReference type="NCBI Taxonomy" id="60516"/>
    <lineage>
        <taxon>Eukaryota</taxon>
        <taxon>Metazoa</taxon>
        <taxon>Spiralia</taxon>
        <taxon>Lophotrochozoa</taxon>
        <taxon>Platyhelminthes</taxon>
        <taxon>Cestoda</taxon>
        <taxon>Eucestoda</taxon>
        <taxon>Diphyllobothriidea</taxon>
        <taxon>Diphyllobothriidae</taxon>
        <taxon>Dibothriocephalus</taxon>
    </lineage>
</organism>
<reference evidence="2 3" key="1">
    <citation type="submission" date="2018-11" db="EMBL/GenBank/DDBJ databases">
        <authorList>
            <consortium name="Pathogen Informatics"/>
        </authorList>
    </citation>
    <scope>NUCLEOTIDE SEQUENCE [LARGE SCALE GENOMIC DNA]</scope>
</reference>
<accession>A0A3P7MFI4</accession>
<gene>
    <name evidence="2" type="ORF">DILT_LOCUS15141</name>
</gene>
<keyword evidence="3" id="KW-1185">Reference proteome</keyword>
<dbReference type="EMBL" id="UYRU01077555">
    <property type="protein sequence ID" value="VDN28225.1"/>
    <property type="molecule type" value="Genomic_DNA"/>
</dbReference>
<sequence>MPDLKAGKPIRRIRLFMLNSSVAAGAALLAANVRLQLHLPRHPELSLLGDFNG</sequence>
<feature type="transmembrane region" description="Helical" evidence="1">
    <location>
        <begin position="12"/>
        <end position="31"/>
    </location>
</feature>
<evidence type="ECO:0000313" key="3">
    <source>
        <dbReference type="Proteomes" id="UP000281553"/>
    </source>
</evidence>
<keyword evidence="1" id="KW-1133">Transmembrane helix</keyword>
<proteinExistence type="predicted"/>
<dbReference type="Proteomes" id="UP000281553">
    <property type="component" value="Unassembled WGS sequence"/>
</dbReference>
<keyword evidence="1" id="KW-0472">Membrane</keyword>
<keyword evidence="1" id="KW-0812">Transmembrane</keyword>
<protein>
    <submittedName>
        <fullName evidence="2">Uncharacterized protein</fullName>
    </submittedName>
</protein>